<keyword evidence="1" id="KW-0479">Metal-binding</keyword>
<dbReference type="GO" id="GO:0008270">
    <property type="term" value="F:zinc ion binding"/>
    <property type="evidence" value="ECO:0007669"/>
    <property type="project" value="UniProtKB-KW"/>
</dbReference>
<comment type="caution">
    <text evidence="7">The sequence shown here is derived from an EMBL/GenBank/DDBJ whole genome shotgun (WGS) entry which is preliminary data.</text>
</comment>
<name>A0AA36MXF4_9DINO</name>
<dbReference type="AlphaFoldDB" id="A0AA36MXF4"/>
<sequence>MAPGHCWLGVRRSCGLCRQLFFGASGGVQSVKDREGTSDLQKDRSLTCPARTCSLTEKDTNSSKVTNVDYSRFERIVKQDDLQDGLAIAVAVCGRKGWNSEVVNGVYRQDGVLNGRARLRKSDGTRWFKFTDNHKWMISRFPDGRPLGEAVAEDAAEDPRRIREPWHVCTEELSWEMDELMSVTPGECSGCGQLLRRALRCSQCRGVSYCDLKCQKADWQFHRRSCSRKQCIRLAESAAGEQVETGVTSAQKTQDKSHPSSRPTCTSSKIKCKKHAASGTGSWEEVQLLPWARERLMSLLGGSVESNTSFFLLSAFVLIGPQALEGLPELRVSMPNSGHSEVGPMRKTWLLAGRVEVIGVKEIDGLASMWPNQGEKRHLFDLSFQVVFKATWLADVGMMSMDGSVYFDDFTSNLGNHAEAVYGMSIDFANSSESVVEMQRKAMQETIGAAKASVQEALGADGWSIAQGRGLMHRVHLRLRRFALDFEAK</sequence>
<keyword evidence="3" id="KW-0862">Zinc</keyword>
<gene>
    <name evidence="7" type="ORF">EVOR1521_LOCUS10993</name>
</gene>
<feature type="region of interest" description="Disordered" evidence="5">
    <location>
        <begin position="242"/>
        <end position="267"/>
    </location>
</feature>
<evidence type="ECO:0000256" key="4">
    <source>
        <dbReference type="PROSITE-ProRule" id="PRU00134"/>
    </source>
</evidence>
<evidence type="ECO:0000256" key="1">
    <source>
        <dbReference type="ARBA" id="ARBA00022723"/>
    </source>
</evidence>
<dbReference type="PROSITE" id="PS50865">
    <property type="entry name" value="ZF_MYND_2"/>
    <property type="match status" value="1"/>
</dbReference>
<accession>A0AA36MXF4</accession>
<keyword evidence="2 4" id="KW-0863">Zinc-finger</keyword>
<evidence type="ECO:0000256" key="5">
    <source>
        <dbReference type="SAM" id="MobiDB-lite"/>
    </source>
</evidence>
<dbReference type="Proteomes" id="UP001178507">
    <property type="component" value="Unassembled WGS sequence"/>
</dbReference>
<dbReference type="EMBL" id="CAUJNA010001077">
    <property type="protein sequence ID" value="CAJ1384059.1"/>
    <property type="molecule type" value="Genomic_DNA"/>
</dbReference>
<dbReference type="InterPro" id="IPR002893">
    <property type="entry name" value="Znf_MYND"/>
</dbReference>
<protein>
    <recommendedName>
        <fullName evidence="6">MYND-type domain-containing protein</fullName>
    </recommendedName>
</protein>
<dbReference type="PROSITE" id="PS01360">
    <property type="entry name" value="ZF_MYND_1"/>
    <property type="match status" value="1"/>
</dbReference>
<dbReference type="Gene3D" id="3.15.10.20">
    <property type="entry name" value="Activator of Hsp90 ATPase Aha1, N-terminal domain"/>
    <property type="match status" value="1"/>
</dbReference>
<dbReference type="Pfam" id="PF01753">
    <property type="entry name" value="zf-MYND"/>
    <property type="match status" value="1"/>
</dbReference>
<organism evidence="7 8">
    <name type="scientific">Effrenium voratum</name>
    <dbReference type="NCBI Taxonomy" id="2562239"/>
    <lineage>
        <taxon>Eukaryota</taxon>
        <taxon>Sar</taxon>
        <taxon>Alveolata</taxon>
        <taxon>Dinophyceae</taxon>
        <taxon>Suessiales</taxon>
        <taxon>Symbiodiniaceae</taxon>
        <taxon>Effrenium</taxon>
    </lineage>
</organism>
<proteinExistence type="predicted"/>
<evidence type="ECO:0000256" key="3">
    <source>
        <dbReference type="ARBA" id="ARBA00022833"/>
    </source>
</evidence>
<evidence type="ECO:0000313" key="7">
    <source>
        <dbReference type="EMBL" id="CAJ1384059.1"/>
    </source>
</evidence>
<evidence type="ECO:0000259" key="6">
    <source>
        <dbReference type="PROSITE" id="PS50865"/>
    </source>
</evidence>
<evidence type="ECO:0000256" key="2">
    <source>
        <dbReference type="ARBA" id="ARBA00022771"/>
    </source>
</evidence>
<reference evidence="7" key="1">
    <citation type="submission" date="2023-08" db="EMBL/GenBank/DDBJ databases">
        <authorList>
            <person name="Chen Y."/>
            <person name="Shah S."/>
            <person name="Dougan E. K."/>
            <person name="Thang M."/>
            <person name="Chan C."/>
        </authorList>
    </citation>
    <scope>NUCLEOTIDE SEQUENCE</scope>
</reference>
<dbReference type="InterPro" id="IPR036338">
    <property type="entry name" value="Aha1"/>
</dbReference>
<feature type="domain" description="MYND-type" evidence="6">
    <location>
        <begin position="188"/>
        <end position="226"/>
    </location>
</feature>
<dbReference type="SUPFAM" id="SSF144232">
    <property type="entry name" value="HIT/MYND zinc finger-like"/>
    <property type="match status" value="1"/>
</dbReference>
<keyword evidence="8" id="KW-1185">Reference proteome</keyword>
<dbReference type="Gene3D" id="6.10.140.2220">
    <property type="match status" value="1"/>
</dbReference>
<evidence type="ECO:0000313" key="8">
    <source>
        <dbReference type="Proteomes" id="UP001178507"/>
    </source>
</evidence>